<proteinExistence type="predicted"/>
<feature type="compositionally biased region" description="Basic residues" evidence="1">
    <location>
        <begin position="1"/>
        <end position="13"/>
    </location>
</feature>
<keyword evidence="3" id="KW-1185">Reference proteome</keyword>
<accession>A0AAD7RIY1</accession>
<organism evidence="2 3">
    <name type="scientific">Aldrovandia affinis</name>
    <dbReference type="NCBI Taxonomy" id="143900"/>
    <lineage>
        <taxon>Eukaryota</taxon>
        <taxon>Metazoa</taxon>
        <taxon>Chordata</taxon>
        <taxon>Craniata</taxon>
        <taxon>Vertebrata</taxon>
        <taxon>Euteleostomi</taxon>
        <taxon>Actinopterygii</taxon>
        <taxon>Neopterygii</taxon>
        <taxon>Teleostei</taxon>
        <taxon>Notacanthiformes</taxon>
        <taxon>Halosauridae</taxon>
        <taxon>Aldrovandia</taxon>
    </lineage>
</organism>
<comment type="caution">
    <text evidence="2">The sequence shown here is derived from an EMBL/GenBank/DDBJ whole genome shotgun (WGS) entry which is preliminary data.</text>
</comment>
<gene>
    <name evidence="2" type="ORF">AAFF_G00196130</name>
</gene>
<feature type="region of interest" description="Disordered" evidence="1">
    <location>
        <begin position="1"/>
        <end position="21"/>
    </location>
</feature>
<evidence type="ECO:0000313" key="3">
    <source>
        <dbReference type="Proteomes" id="UP001221898"/>
    </source>
</evidence>
<evidence type="ECO:0000313" key="2">
    <source>
        <dbReference type="EMBL" id="KAJ8384947.1"/>
    </source>
</evidence>
<dbReference type="EMBL" id="JAINUG010000261">
    <property type="protein sequence ID" value="KAJ8384947.1"/>
    <property type="molecule type" value="Genomic_DNA"/>
</dbReference>
<reference evidence="2" key="1">
    <citation type="journal article" date="2023" name="Science">
        <title>Genome structures resolve the early diversification of teleost fishes.</title>
        <authorList>
            <person name="Parey E."/>
            <person name="Louis A."/>
            <person name="Montfort J."/>
            <person name="Bouchez O."/>
            <person name="Roques C."/>
            <person name="Iampietro C."/>
            <person name="Lluch J."/>
            <person name="Castinel A."/>
            <person name="Donnadieu C."/>
            <person name="Desvignes T."/>
            <person name="Floi Bucao C."/>
            <person name="Jouanno E."/>
            <person name="Wen M."/>
            <person name="Mejri S."/>
            <person name="Dirks R."/>
            <person name="Jansen H."/>
            <person name="Henkel C."/>
            <person name="Chen W.J."/>
            <person name="Zahm M."/>
            <person name="Cabau C."/>
            <person name="Klopp C."/>
            <person name="Thompson A.W."/>
            <person name="Robinson-Rechavi M."/>
            <person name="Braasch I."/>
            <person name="Lecointre G."/>
            <person name="Bobe J."/>
            <person name="Postlethwait J.H."/>
            <person name="Berthelot C."/>
            <person name="Roest Crollius H."/>
            <person name="Guiguen Y."/>
        </authorList>
    </citation>
    <scope>NUCLEOTIDE SEQUENCE</scope>
    <source>
        <strain evidence="2">NC1722</strain>
    </source>
</reference>
<sequence>MITNTRKRRKRGRKTDDGFGTATAVRVGLTSPSPWNLCHREERESKLHPPSAKRSHCQRVAPGLGLRVHIRAQV</sequence>
<dbReference type="Proteomes" id="UP001221898">
    <property type="component" value="Unassembled WGS sequence"/>
</dbReference>
<dbReference type="AlphaFoldDB" id="A0AAD7RIY1"/>
<protein>
    <submittedName>
        <fullName evidence="2">Uncharacterized protein</fullName>
    </submittedName>
</protein>
<name>A0AAD7RIY1_9TELE</name>
<evidence type="ECO:0000256" key="1">
    <source>
        <dbReference type="SAM" id="MobiDB-lite"/>
    </source>
</evidence>